<organism evidence="1 2">
    <name type="scientific">Novymonas esmeraldas</name>
    <dbReference type="NCBI Taxonomy" id="1808958"/>
    <lineage>
        <taxon>Eukaryota</taxon>
        <taxon>Discoba</taxon>
        <taxon>Euglenozoa</taxon>
        <taxon>Kinetoplastea</taxon>
        <taxon>Metakinetoplastina</taxon>
        <taxon>Trypanosomatida</taxon>
        <taxon>Trypanosomatidae</taxon>
        <taxon>Novymonas</taxon>
    </lineage>
</organism>
<evidence type="ECO:0000313" key="2">
    <source>
        <dbReference type="Proteomes" id="UP001430356"/>
    </source>
</evidence>
<accession>A0AAW0ETP1</accession>
<name>A0AAW0ETP1_9TRYP</name>
<protein>
    <recommendedName>
        <fullName evidence="3">37S ribosomal protein S25, mitochondrial</fullName>
    </recommendedName>
</protein>
<dbReference type="EMBL" id="JAECZO010000089">
    <property type="protein sequence ID" value="KAK7196911.1"/>
    <property type="molecule type" value="Genomic_DNA"/>
</dbReference>
<reference evidence="1 2" key="1">
    <citation type="journal article" date="2021" name="MBio">
        <title>A New Model Trypanosomatid, Novymonas esmeraldas: Genomic Perception of Its 'Candidatus Pandoraea novymonadis' Endosymbiont.</title>
        <authorList>
            <person name="Zakharova A."/>
            <person name="Saura A."/>
            <person name="Butenko A."/>
            <person name="Podesvova L."/>
            <person name="Warmusova S."/>
            <person name="Kostygov A.Y."/>
            <person name="Nenarokova A."/>
            <person name="Lukes J."/>
            <person name="Opperdoes F.R."/>
            <person name="Yurchenko V."/>
        </authorList>
    </citation>
    <scope>NUCLEOTIDE SEQUENCE [LARGE SCALE GENOMIC DNA]</scope>
    <source>
        <strain evidence="1 2">E262AT.01</strain>
    </source>
</reference>
<evidence type="ECO:0008006" key="3">
    <source>
        <dbReference type="Google" id="ProtNLM"/>
    </source>
</evidence>
<dbReference type="AlphaFoldDB" id="A0AAW0ETP1"/>
<sequence length="293" mass="32876">MWTVSRPRLAALTRTAVLGQKKQTAAGYMASAGKVGSEEKWAHAAMEYIHEKNHVNDARKRQQDVDQERSLANAYDRYSAIAEARFDERVSRLITRMSEALEEVRKLGLEGALEEAVLLNSEQPPGHYRRPSLTPPVIGYEPGFGLDVPQLRSQQAEYPPLRRPTDAMEFDDGGAEDFPYVEAHKIADLTAAHEAQLEEQHGVLREAAPLTGVEGEGWEACVALHRKALARQQLILDLHSDPDLQERYNADAAFRAAEWDRRGMGALEVEAPQERDVELHYAQAPAYEAFRSH</sequence>
<dbReference type="Proteomes" id="UP001430356">
    <property type="component" value="Unassembled WGS sequence"/>
</dbReference>
<proteinExistence type="predicted"/>
<evidence type="ECO:0000313" key="1">
    <source>
        <dbReference type="EMBL" id="KAK7196911.1"/>
    </source>
</evidence>
<comment type="caution">
    <text evidence="1">The sequence shown here is derived from an EMBL/GenBank/DDBJ whole genome shotgun (WGS) entry which is preliminary data.</text>
</comment>
<keyword evidence="2" id="KW-1185">Reference proteome</keyword>
<gene>
    <name evidence="1" type="ORF">NESM_000633100</name>
</gene>